<sequence>MLYSSHMIDQQEIVQEIKLYREIDSHENIINFCGITNKENHNDQAKEYLLVMEDVDGIIHGDLNSERRF</sequence>
<dbReference type="EMBL" id="CAGKOT010000006">
    <property type="protein sequence ID" value="CAB5346328.1"/>
    <property type="molecule type" value="Genomic_DNA"/>
</dbReference>
<evidence type="ECO:0000313" key="1">
    <source>
        <dbReference type="EMBL" id="CAB5346328.1"/>
    </source>
</evidence>
<protein>
    <recommendedName>
        <fullName evidence="3">Protein kinase domain-containing protein</fullName>
    </recommendedName>
</protein>
<organism evidence="1 2">
    <name type="scientific">Rhizophagus irregularis</name>
    <dbReference type="NCBI Taxonomy" id="588596"/>
    <lineage>
        <taxon>Eukaryota</taxon>
        <taxon>Fungi</taxon>
        <taxon>Fungi incertae sedis</taxon>
        <taxon>Mucoromycota</taxon>
        <taxon>Glomeromycotina</taxon>
        <taxon>Glomeromycetes</taxon>
        <taxon>Glomerales</taxon>
        <taxon>Glomeraceae</taxon>
        <taxon>Rhizophagus</taxon>
    </lineage>
</organism>
<dbReference type="AlphaFoldDB" id="A0A915YV36"/>
<name>A0A915YV36_9GLOM</name>
<evidence type="ECO:0000313" key="2">
    <source>
        <dbReference type="Proteomes" id="UP000684084"/>
    </source>
</evidence>
<accession>A0A915YV36</accession>
<evidence type="ECO:0008006" key="3">
    <source>
        <dbReference type="Google" id="ProtNLM"/>
    </source>
</evidence>
<reference evidence="1" key="1">
    <citation type="submission" date="2020-05" db="EMBL/GenBank/DDBJ databases">
        <authorList>
            <person name="Rincon C."/>
            <person name="Sanders R I."/>
            <person name="Robbins C."/>
            <person name="Chaturvedi A."/>
        </authorList>
    </citation>
    <scope>NUCLEOTIDE SEQUENCE</scope>
    <source>
        <strain evidence="1">CHB12</strain>
    </source>
</reference>
<dbReference type="Proteomes" id="UP000684084">
    <property type="component" value="Unassembled WGS sequence"/>
</dbReference>
<gene>
    <name evidence="1" type="ORF">CHRIB12_LOCUS4189</name>
</gene>
<dbReference type="OrthoDB" id="2312859at2759"/>
<comment type="caution">
    <text evidence="1">The sequence shown here is derived from an EMBL/GenBank/DDBJ whole genome shotgun (WGS) entry which is preliminary data.</text>
</comment>
<proteinExistence type="predicted"/>